<evidence type="ECO:0000256" key="1">
    <source>
        <dbReference type="ARBA" id="ARBA00001917"/>
    </source>
</evidence>
<dbReference type="SUPFAM" id="SSF51395">
    <property type="entry name" value="FMN-linked oxidoreductases"/>
    <property type="match status" value="1"/>
</dbReference>
<reference evidence="14 15" key="1">
    <citation type="submission" date="2016-10" db="EMBL/GenBank/DDBJ databases">
        <title>The genome sequence of Colletotrichum fioriniae PJ7.</title>
        <authorList>
            <person name="Baroncelli R."/>
        </authorList>
    </citation>
    <scope>NUCLEOTIDE SEQUENCE [LARGE SCALE GENOMIC DNA]</scope>
    <source>
        <strain evidence="14">Col 31</strain>
    </source>
</reference>
<comment type="caution">
    <text evidence="14">The sequence shown here is derived from an EMBL/GenBank/DDBJ whole genome shotgun (WGS) entry which is preliminary data.</text>
</comment>
<gene>
    <name evidence="14" type="ORF">CMEL01_00777</name>
</gene>
<dbReference type="InterPro" id="IPR033886">
    <property type="entry name" value="DHOD_1A"/>
</dbReference>
<proteinExistence type="inferred from homology"/>
<dbReference type="InterPro" id="IPR050074">
    <property type="entry name" value="DHO_dehydrogenase"/>
</dbReference>
<dbReference type="GO" id="GO:1990663">
    <property type="term" value="F:dihydroorotate dehydrogenase (fumarate) activity"/>
    <property type="evidence" value="ECO:0007669"/>
    <property type="project" value="UniProtKB-EC"/>
</dbReference>
<dbReference type="Gene3D" id="3.20.20.70">
    <property type="entry name" value="Aldolase class I"/>
    <property type="match status" value="1"/>
</dbReference>
<evidence type="ECO:0000256" key="10">
    <source>
        <dbReference type="ARBA" id="ARBA00023002"/>
    </source>
</evidence>
<dbReference type="AlphaFoldDB" id="A0AAI9V455"/>
<keyword evidence="8 11" id="KW-0288">FMN</keyword>
<dbReference type="GO" id="GO:0005737">
    <property type="term" value="C:cytoplasm"/>
    <property type="evidence" value="ECO:0007669"/>
    <property type="project" value="UniProtKB-SubCell"/>
</dbReference>
<evidence type="ECO:0000256" key="2">
    <source>
        <dbReference type="ARBA" id="ARBA00004496"/>
    </source>
</evidence>
<sequence length="346" mass="36382">MQSPPPPELKISPPLLNSANPWCTTLDDLRQLHACPHTGALTTRTSLLAGFAHNDASHQYAFFDPSTAKPSAAPNSSTPEAPRSQLGPADVASLNNLGYSPLPLQTYLDFISQLPEGHGHHGHHRRKLIIISVTGTPSEIAQSYALIASFSSKTTHPLAMEINLSCPNIAAAAPPASDRAQLLAYLAALPRDPLIPIGLKTPPYTHLAHYAELIAALREDATVVTPKAMLKVPCKISFITAVNTLGSCLLLEGGDHNSRLPGSGLGGMAGAPLHPLALGNVKTIAELVAREPELLHIKVIGVGGVSDADGFRRMKSVGAYAVAVGTALGREGIEVFEKIAAGLEKH</sequence>
<evidence type="ECO:0000313" key="15">
    <source>
        <dbReference type="Proteomes" id="UP001239795"/>
    </source>
</evidence>
<organism evidence="14 15">
    <name type="scientific">Colletotrichum melonis</name>
    <dbReference type="NCBI Taxonomy" id="1209925"/>
    <lineage>
        <taxon>Eukaryota</taxon>
        <taxon>Fungi</taxon>
        <taxon>Dikarya</taxon>
        <taxon>Ascomycota</taxon>
        <taxon>Pezizomycotina</taxon>
        <taxon>Sordariomycetes</taxon>
        <taxon>Hypocreomycetidae</taxon>
        <taxon>Glomerellales</taxon>
        <taxon>Glomerellaceae</taxon>
        <taxon>Colletotrichum</taxon>
        <taxon>Colletotrichum acutatum species complex</taxon>
    </lineage>
</organism>
<evidence type="ECO:0000256" key="7">
    <source>
        <dbReference type="ARBA" id="ARBA00022630"/>
    </source>
</evidence>
<protein>
    <recommendedName>
        <fullName evidence="5 11">Dihydroorotate dehydrogenase (fumarate)</fullName>
        <ecNumber evidence="11">1.3.98.1</ecNumber>
    </recommendedName>
    <alternativeName>
        <fullName evidence="11">Dihydroorotate oxidase</fullName>
    </alternativeName>
</protein>
<evidence type="ECO:0000256" key="6">
    <source>
        <dbReference type="ARBA" id="ARBA00022490"/>
    </source>
</evidence>
<evidence type="ECO:0000256" key="9">
    <source>
        <dbReference type="ARBA" id="ARBA00022975"/>
    </source>
</evidence>
<dbReference type="GO" id="GO:0006207">
    <property type="term" value="P:'de novo' pyrimidine nucleobase biosynthetic process"/>
    <property type="evidence" value="ECO:0007669"/>
    <property type="project" value="TreeGrafter"/>
</dbReference>
<dbReference type="InterPro" id="IPR013785">
    <property type="entry name" value="Aldolase_TIM"/>
</dbReference>
<feature type="region of interest" description="Disordered" evidence="12">
    <location>
        <begin position="65"/>
        <end position="89"/>
    </location>
</feature>
<comment type="function">
    <text evidence="11">Catalyzes the conversion of dihydroorotate to orotate with fumarate as the electron acceptor.</text>
</comment>
<accession>A0AAI9V455</accession>
<dbReference type="Gene3D" id="2.30.26.10">
    <property type="entry name" value="Dihydroorotate Dehydrogenase A, chain A, domain 2"/>
    <property type="match status" value="1"/>
</dbReference>
<feature type="domain" description="Dihydroorotate dehydrogenase catalytic" evidence="13">
    <location>
        <begin position="88"/>
        <end position="345"/>
    </location>
</feature>
<comment type="subcellular location">
    <subcellularLocation>
        <location evidence="2 11">Cytoplasm</location>
    </subcellularLocation>
</comment>
<evidence type="ECO:0000256" key="11">
    <source>
        <dbReference type="RuleBase" id="RU364042"/>
    </source>
</evidence>
<evidence type="ECO:0000256" key="8">
    <source>
        <dbReference type="ARBA" id="ARBA00022643"/>
    </source>
</evidence>
<keyword evidence="9 11" id="KW-0665">Pyrimidine biosynthesis</keyword>
<evidence type="ECO:0000256" key="12">
    <source>
        <dbReference type="SAM" id="MobiDB-lite"/>
    </source>
</evidence>
<comment type="subunit">
    <text evidence="11">Homodimer.</text>
</comment>
<dbReference type="CDD" id="cd04741">
    <property type="entry name" value="DHOD_1A_like"/>
    <property type="match status" value="1"/>
</dbReference>
<keyword evidence="7 11" id="KW-0285">Flavoprotein</keyword>
<keyword evidence="6 11" id="KW-0963">Cytoplasm</keyword>
<keyword evidence="15" id="KW-1185">Reference proteome</keyword>
<evidence type="ECO:0000259" key="13">
    <source>
        <dbReference type="Pfam" id="PF01180"/>
    </source>
</evidence>
<comment type="pathway">
    <text evidence="3 11">Pyrimidine metabolism; UMP biosynthesis via de novo pathway.</text>
</comment>
<dbReference type="EC" id="1.3.98.1" evidence="11"/>
<keyword evidence="10 11" id="KW-0560">Oxidoreductase</keyword>
<dbReference type="GO" id="GO:0006221">
    <property type="term" value="P:pyrimidine nucleotide biosynthetic process"/>
    <property type="evidence" value="ECO:0007669"/>
    <property type="project" value="UniProtKB-KW"/>
</dbReference>
<dbReference type="PANTHER" id="PTHR48109:SF1">
    <property type="entry name" value="DIHYDROOROTATE DEHYDROGENASE (FUMARATE)"/>
    <property type="match status" value="1"/>
</dbReference>
<dbReference type="InterPro" id="IPR023359">
    <property type="entry name" value="Dihydro_DH_chainA_dom2"/>
</dbReference>
<name>A0AAI9V455_9PEZI</name>
<evidence type="ECO:0000256" key="3">
    <source>
        <dbReference type="ARBA" id="ARBA00004725"/>
    </source>
</evidence>
<comment type="similarity">
    <text evidence="4 11">Belongs to the dihydroorotate dehydrogenase family. Type 1 subfamily.</text>
</comment>
<dbReference type="PANTHER" id="PTHR48109">
    <property type="entry name" value="DIHYDROOROTATE DEHYDROGENASE (QUINONE), MITOCHONDRIAL-RELATED"/>
    <property type="match status" value="1"/>
</dbReference>
<dbReference type="InterPro" id="IPR005720">
    <property type="entry name" value="Dihydroorotate_DH_cat"/>
</dbReference>
<comment type="cofactor">
    <cofactor evidence="1 11">
        <name>FMN</name>
        <dbReference type="ChEBI" id="CHEBI:58210"/>
    </cofactor>
</comment>
<evidence type="ECO:0000256" key="4">
    <source>
        <dbReference type="ARBA" id="ARBA00008008"/>
    </source>
</evidence>
<dbReference type="Pfam" id="PF01180">
    <property type="entry name" value="DHO_dh"/>
    <property type="match status" value="1"/>
</dbReference>
<evidence type="ECO:0000313" key="14">
    <source>
        <dbReference type="EMBL" id="KAK1469010.1"/>
    </source>
</evidence>
<evidence type="ECO:0000256" key="5">
    <source>
        <dbReference type="ARBA" id="ARBA00021374"/>
    </source>
</evidence>
<comment type="catalytic activity">
    <reaction evidence="11">
        <text>(S)-dihydroorotate + fumarate = orotate + succinate</text>
        <dbReference type="Rhea" id="RHEA:30059"/>
        <dbReference type="ChEBI" id="CHEBI:29806"/>
        <dbReference type="ChEBI" id="CHEBI:30031"/>
        <dbReference type="ChEBI" id="CHEBI:30839"/>
        <dbReference type="ChEBI" id="CHEBI:30864"/>
        <dbReference type="EC" id="1.3.98.1"/>
    </reaction>
</comment>
<dbReference type="EMBL" id="MLGG01000001">
    <property type="protein sequence ID" value="KAK1469010.1"/>
    <property type="molecule type" value="Genomic_DNA"/>
</dbReference>
<dbReference type="Proteomes" id="UP001239795">
    <property type="component" value="Unassembled WGS sequence"/>
</dbReference>